<dbReference type="Pfam" id="PF12631">
    <property type="entry name" value="MnmE_helical"/>
    <property type="match status" value="1"/>
</dbReference>
<dbReference type="SUPFAM" id="SSF52540">
    <property type="entry name" value="P-loop containing nucleoside triphosphate hydrolases"/>
    <property type="match status" value="1"/>
</dbReference>
<dbReference type="CDD" id="cd04164">
    <property type="entry name" value="trmE"/>
    <property type="match status" value="1"/>
</dbReference>
<feature type="binding site" evidence="7">
    <location>
        <begin position="223"/>
        <end position="228"/>
    </location>
    <ligand>
        <name>GTP</name>
        <dbReference type="ChEBI" id="CHEBI:37565"/>
    </ligand>
</feature>
<comment type="subcellular location">
    <subcellularLocation>
        <location evidence="7">Cytoplasm</location>
    </subcellularLocation>
</comment>
<feature type="domain" description="MnmE helical" evidence="10">
    <location>
        <begin position="121"/>
        <end position="421"/>
    </location>
</feature>
<evidence type="ECO:0000256" key="7">
    <source>
        <dbReference type="HAMAP-Rule" id="MF_00379"/>
    </source>
</evidence>
<organism evidence="11 12">
    <name type="scientific">Sphingomonas endophytica</name>
    <dbReference type="NCBI Taxonomy" id="869719"/>
    <lineage>
        <taxon>Bacteria</taxon>
        <taxon>Pseudomonadati</taxon>
        <taxon>Pseudomonadota</taxon>
        <taxon>Alphaproteobacteria</taxon>
        <taxon>Sphingomonadales</taxon>
        <taxon>Sphingomonadaceae</taxon>
        <taxon>Sphingomonas</taxon>
    </lineage>
</organism>
<feature type="binding site" evidence="7">
    <location>
        <position position="78"/>
    </location>
    <ligand>
        <name>(6S)-5-formyl-5,6,7,8-tetrahydrofolate</name>
        <dbReference type="ChEBI" id="CHEBI:57457"/>
    </ligand>
</feature>
<dbReference type="RefSeq" id="WP_058754523.1">
    <property type="nucleotide sequence ID" value="NZ_LDTB01000008.1"/>
</dbReference>
<evidence type="ECO:0000256" key="6">
    <source>
        <dbReference type="ARBA" id="ARBA00023134"/>
    </source>
</evidence>
<reference evidence="11 12" key="1">
    <citation type="journal article" date="2016" name="Front. Microbiol.">
        <title>Genomic Resource of Rice Seed Associated Bacteria.</title>
        <authorList>
            <person name="Midha S."/>
            <person name="Bansal K."/>
            <person name="Sharma S."/>
            <person name="Kumar N."/>
            <person name="Patil P.P."/>
            <person name="Chaudhry V."/>
            <person name="Patil P.B."/>
        </authorList>
    </citation>
    <scope>NUCLEOTIDE SEQUENCE [LARGE SCALE GENOMIC DNA]</scope>
    <source>
        <strain evidence="11 12">NS334</strain>
    </source>
</reference>
<feature type="binding site" evidence="7">
    <location>
        <position position="223"/>
    </location>
    <ligand>
        <name>K(+)</name>
        <dbReference type="ChEBI" id="CHEBI:29103"/>
    </ligand>
</feature>
<dbReference type="GO" id="GO:0003924">
    <property type="term" value="F:GTPase activity"/>
    <property type="evidence" value="ECO:0007669"/>
    <property type="project" value="UniProtKB-UniRule"/>
</dbReference>
<feature type="binding site" evidence="7">
    <location>
        <position position="242"/>
    </location>
    <ligand>
        <name>K(+)</name>
        <dbReference type="ChEBI" id="CHEBI:29103"/>
    </ligand>
</feature>
<dbReference type="InterPro" id="IPR005225">
    <property type="entry name" value="Small_GTP-bd"/>
</dbReference>
<dbReference type="PANTHER" id="PTHR42714">
    <property type="entry name" value="TRNA MODIFICATION GTPASE GTPBP3"/>
    <property type="match status" value="1"/>
</dbReference>
<dbReference type="NCBIfam" id="NF003661">
    <property type="entry name" value="PRK05291.1-3"/>
    <property type="match status" value="1"/>
</dbReference>
<keyword evidence="7" id="KW-0460">Magnesium</keyword>
<protein>
    <recommendedName>
        <fullName evidence="7">tRNA modification GTPase MnmE</fullName>
        <ecNumber evidence="7">3.6.-.-</ecNumber>
    </recommendedName>
</protein>
<dbReference type="Proteomes" id="UP000074310">
    <property type="component" value="Unassembled WGS sequence"/>
</dbReference>
<dbReference type="PATRIC" id="fig|869719.3.peg.3354"/>
<keyword evidence="5 7" id="KW-0630">Potassium</keyword>
<comment type="cofactor">
    <cofactor evidence="7">
        <name>K(+)</name>
        <dbReference type="ChEBI" id="CHEBI:29103"/>
    </cofactor>
    <text evidence="7">Binds 1 potassium ion per subunit.</text>
</comment>
<dbReference type="EC" id="3.6.-.-" evidence="7"/>
<feature type="binding site" evidence="7">
    <location>
        <begin position="267"/>
        <end position="270"/>
    </location>
    <ligand>
        <name>GTP</name>
        <dbReference type="ChEBI" id="CHEBI:37565"/>
    </ligand>
</feature>
<dbReference type="PANTHER" id="PTHR42714:SF2">
    <property type="entry name" value="TRNA MODIFICATION GTPASE GTPBP3, MITOCHONDRIAL"/>
    <property type="match status" value="1"/>
</dbReference>
<feature type="binding site" evidence="7">
    <location>
        <position position="21"/>
    </location>
    <ligand>
        <name>(6S)-5-formyl-5,6,7,8-tetrahydrofolate</name>
        <dbReference type="ChEBI" id="CHEBI:57457"/>
    </ligand>
</feature>
<gene>
    <name evidence="7" type="primary">mnmE</name>
    <name evidence="7" type="synonym">trmE</name>
    <name evidence="11" type="ORF">NS334_03200</name>
</gene>
<dbReference type="FunFam" id="3.30.1360.120:FF:000007">
    <property type="entry name" value="tRNA modification GTPase GTPBP3, mitochondrial"/>
    <property type="match status" value="1"/>
</dbReference>
<keyword evidence="7" id="KW-0479">Metal-binding</keyword>
<dbReference type="InterPro" id="IPR031168">
    <property type="entry name" value="G_TrmE"/>
</dbReference>
<feature type="binding site" evidence="7">
    <location>
        <begin position="242"/>
        <end position="248"/>
    </location>
    <ligand>
        <name>GTP</name>
        <dbReference type="ChEBI" id="CHEBI:37565"/>
    </ligand>
</feature>
<keyword evidence="4 7" id="KW-0378">Hydrolase</keyword>
<dbReference type="NCBIfam" id="TIGR00231">
    <property type="entry name" value="small_GTP"/>
    <property type="match status" value="1"/>
</dbReference>
<feature type="binding site" evidence="7">
    <location>
        <position position="247"/>
    </location>
    <ligand>
        <name>K(+)</name>
        <dbReference type="ChEBI" id="CHEBI:29103"/>
    </ligand>
</feature>
<dbReference type="SUPFAM" id="SSF116878">
    <property type="entry name" value="TrmE connector domain"/>
    <property type="match status" value="1"/>
</dbReference>
<dbReference type="CDD" id="cd14858">
    <property type="entry name" value="TrmE_N"/>
    <property type="match status" value="1"/>
</dbReference>
<dbReference type="AlphaFoldDB" id="A0A147I820"/>
<dbReference type="SUPFAM" id="SSF103025">
    <property type="entry name" value="Folate-binding domain"/>
    <property type="match status" value="1"/>
</dbReference>
<feature type="domain" description="GTP-binding protein TrmE N-terminal" evidence="9">
    <location>
        <begin position="4"/>
        <end position="118"/>
    </location>
</feature>
<feature type="binding site" evidence="7">
    <location>
        <position position="244"/>
    </location>
    <ligand>
        <name>K(+)</name>
        <dbReference type="ChEBI" id="CHEBI:29103"/>
    </ligand>
</feature>
<comment type="similarity">
    <text evidence="1 7">Belongs to the TRAFAC class TrmE-Era-EngA-EngB-Septin-like GTPase superfamily. TrmE GTPase family.</text>
</comment>
<accession>A0A147I820</accession>
<keyword evidence="7" id="KW-0963">Cytoplasm</keyword>
<evidence type="ECO:0000256" key="5">
    <source>
        <dbReference type="ARBA" id="ARBA00022958"/>
    </source>
</evidence>
<keyword evidence="12" id="KW-1185">Reference proteome</keyword>
<dbReference type="Gene3D" id="1.20.120.430">
    <property type="entry name" value="tRNA modification GTPase MnmE domain 2"/>
    <property type="match status" value="1"/>
</dbReference>
<dbReference type="InterPro" id="IPR025867">
    <property type="entry name" value="MnmE_helical"/>
</dbReference>
<evidence type="ECO:0000313" key="11">
    <source>
        <dbReference type="EMBL" id="KTT75278.1"/>
    </source>
</evidence>
<feature type="binding site" evidence="7">
    <location>
        <position position="248"/>
    </location>
    <ligand>
        <name>Mg(2+)</name>
        <dbReference type="ChEBI" id="CHEBI:18420"/>
    </ligand>
</feature>
<evidence type="ECO:0000256" key="3">
    <source>
        <dbReference type="ARBA" id="ARBA00022741"/>
    </source>
</evidence>
<feature type="domain" description="G" evidence="8">
    <location>
        <begin position="216"/>
        <end position="300"/>
    </location>
</feature>
<dbReference type="GO" id="GO:0046872">
    <property type="term" value="F:metal ion binding"/>
    <property type="evidence" value="ECO:0007669"/>
    <property type="project" value="UniProtKB-KW"/>
</dbReference>
<dbReference type="InterPro" id="IPR018948">
    <property type="entry name" value="GTP-bd_TrmE_N"/>
</dbReference>
<evidence type="ECO:0000256" key="1">
    <source>
        <dbReference type="ARBA" id="ARBA00011043"/>
    </source>
</evidence>
<dbReference type="InterPro" id="IPR004520">
    <property type="entry name" value="GTPase_MnmE"/>
</dbReference>
<evidence type="ECO:0000259" key="9">
    <source>
        <dbReference type="Pfam" id="PF10396"/>
    </source>
</evidence>
<evidence type="ECO:0000259" key="10">
    <source>
        <dbReference type="Pfam" id="PF12631"/>
    </source>
</evidence>
<comment type="caution">
    <text evidence="7">Lacks conserved residue(s) required for the propagation of feature annotation.</text>
</comment>
<dbReference type="Pfam" id="PF10396">
    <property type="entry name" value="TrmE_N"/>
    <property type="match status" value="1"/>
</dbReference>
<evidence type="ECO:0000313" key="12">
    <source>
        <dbReference type="Proteomes" id="UP000074310"/>
    </source>
</evidence>
<dbReference type="GO" id="GO:0002098">
    <property type="term" value="P:tRNA wobble uridine modification"/>
    <property type="evidence" value="ECO:0007669"/>
    <property type="project" value="TreeGrafter"/>
</dbReference>
<keyword evidence="3 7" id="KW-0547">Nucleotide-binding</keyword>
<dbReference type="GO" id="GO:0030488">
    <property type="term" value="P:tRNA methylation"/>
    <property type="evidence" value="ECO:0007669"/>
    <property type="project" value="TreeGrafter"/>
</dbReference>
<evidence type="ECO:0000259" key="8">
    <source>
        <dbReference type="Pfam" id="PF01926"/>
    </source>
</evidence>
<comment type="caution">
    <text evidence="11">The sequence shown here is derived from an EMBL/GenBank/DDBJ whole genome shotgun (WGS) entry which is preliminary data.</text>
</comment>
<comment type="function">
    <text evidence="7">Exhibits a very high intrinsic GTPase hydrolysis rate. Involved in the addition of a carboxymethylaminomethyl (cmnm) group at the wobble position (U34) of certain tRNAs, forming tRNA-cmnm(5)s(2)U34.</text>
</comment>
<dbReference type="GO" id="GO:0005525">
    <property type="term" value="F:GTP binding"/>
    <property type="evidence" value="ECO:0007669"/>
    <property type="project" value="UniProtKB-UniRule"/>
</dbReference>
<feature type="binding site" evidence="7">
    <location>
        <position position="118"/>
    </location>
    <ligand>
        <name>(6S)-5-formyl-5,6,7,8-tetrahydrofolate</name>
        <dbReference type="ChEBI" id="CHEBI:57457"/>
    </ligand>
</feature>
<comment type="subunit">
    <text evidence="7">Homodimer. Heterotetramer of two MnmE and two MnmG subunits.</text>
</comment>
<evidence type="ECO:0000256" key="4">
    <source>
        <dbReference type="ARBA" id="ARBA00022801"/>
    </source>
</evidence>
<dbReference type="GO" id="GO:0005737">
    <property type="term" value="C:cytoplasm"/>
    <property type="evidence" value="ECO:0007669"/>
    <property type="project" value="UniProtKB-SubCell"/>
</dbReference>
<dbReference type="Gene3D" id="3.30.1360.120">
    <property type="entry name" value="Probable tRNA modification gtpase trme, domain 1"/>
    <property type="match status" value="1"/>
</dbReference>
<keyword evidence="6 7" id="KW-0342">GTP-binding</keyword>
<sequence>MTDTIYALSSGRPPAAIAVIRISGPQAQAACQQLAGGVPRPRYASLRRLRDAAGATLDQALVLFFPGPHSATGEDLVELHLHGGRAVVRAVETMLSTLPGLVAAEPGAFTRRALRNGRLDLAQTEGLADLLEAETDMQRRAALATAEGGLSRQVESWMDRISLIAARVEAEIDYADEGDVAAATPMSLEPVSELVAELATLVARPPVERLRDGVLVALAGPPNAGKSSLFNALLGRDAAIVTPIAGTTRDVLEASVVREGLPYRLVDTAGLTDVTDDPIEAIGVERARRLAGQADIVLWLGLPRDAPAGAIRVGARHDARPDLDVGQFDATTSVFDATTIDALWAILSDRSRQLLGDAGELRLHRGQRLLIERALGELREIEGLDLLLDAERLRVASRSLGEIVGRDATEAMLDALFRRFCLGK</sequence>
<dbReference type="OrthoDB" id="9805918at2"/>
<dbReference type="Gene3D" id="3.40.50.300">
    <property type="entry name" value="P-loop containing nucleotide triphosphate hydrolases"/>
    <property type="match status" value="1"/>
</dbReference>
<evidence type="ECO:0000256" key="2">
    <source>
        <dbReference type="ARBA" id="ARBA00022694"/>
    </source>
</evidence>
<dbReference type="EMBL" id="LDTB01000008">
    <property type="protein sequence ID" value="KTT75278.1"/>
    <property type="molecule type" value="Genomic_DNA"/>
</dbReference>
<dbReference type="Pfam" id="PF01926">
    <property type="entry name" value="MMR_HSR1"/>
    <property type="match status" value="1"/>
</dbReference>
<dbReference type="InterPro" id="IPR006073">
    <property type="entry name" value="GTP-bd"/>
</dbReference>
<keyword evidence="2 7" id="KW-0819">tRNA processing</keyword>
<proteinExistence type="inferred from homology"/>
<feature type="binding site" evidence="7">
    <location>
        <position position="424"/>
    </location>
    <ligand>
        <name>(6S)-5-formyl-5,6,7,8-tetrahydrofolate</name>
        <dbReference type="ChEBI" id="CHEBI:57457"/>
    </ligand>
</feature>
<dbReference type="InterPro" id="IPR027368">
    <property type="entry name" value="MnmE_dom2"/>
</dbReference>
<name>A0A147I820_9SPHN</name>
<dbReference type="InterPro" id="IPR027266">
    <property type="entry name" value="TrmE/GcvT-like"/>
</dbReference>
<dbReference type="HAMAP" id="MF_00379">
    <property type="entry name" value="GTPase_MnmE"/>
    <property type="match status" value="1"/>
</dbReference>
<dbReference type="InterPro" id="IPR027417">
    <property type="entry name" value="P-loop_NTPase"/>
</dbReference>
<feature type="binding site" evidence="7">
    <location>
        <position position="227"/>
    </location>
    <ligand>
        <name>Mg(2+)</name>
        <dbReference type="ChEBI" id="CHEBI:18420"/>
    </ligand>
</feature>